<dbReference type="Pfam" id="PF04977">
    <property type="entry name" value="DivIC"/>
    <property type="match status" value="1"/>
</dbReference>
<evidence type="ECO:0000313" key="4">
    <source>
        <dbReference type="Proteomes" id="UP000235731"/>
    </source>
</evidence>
<gene>
    <name evidence="3" type="ORF">C0197_04970</name>
</gene>
<evidence type="ECO:0000256" key="2">
    <source>
        <dbReference type="SAM" id="Phobius"/>
    </source>
</evidence>
<keyword evidence="2" id="KW-0812">Transmembrane</keyword>
<evidence type="ECO:0000256" key="1">
    <source>
        <dbReference type="SAM" id="Coils"/>
    </source>
</evidence>
<accession>A0A2N7PIX8</accession>
<keyword evidence="2" id="KW-0472">Membrane</keyword>
<dbReference type="AlphaFoldDB" id="A0A2N7PIX8"/>
<evidence type="ECO:0000313" key="3">
    <source>
        <dbReference type="EMBL" id="PMP62176.1"/>
    </source>
</evidence>
<organism evidence="3 4">
    <name type="scientific">Caldimicrobium thiodismutans</name>
    <dbReference type="NCBI Taxonomy" id="1653476"/>
    <lineage>
        <taxon>Bacteria</taxon>
        <taxon>Pseudomonadati</taxon>
        <taxon>Thermodesulfobacteriota</taxon>
        <taxon>Thermodesulfobacteria</taxon>
        <taxon>Thermodesulfobacteriales</taxon>
        <taxon>Thermodesulfobacteriaceae</taxon>
        <taxon>Caldimicrobium</taxon>
    </lineage>
</organism>
<feature type="coiled-coil region" evidence="1">
    <location>
        <begin position="47"/>
        <end position="81"/>
    </location>
</feature>
<feature type="transmembrane region" description="Helical" evidence="2">
    <location>
        <begin position="24"/>
        <end position="47"/>
    </location>
</feature>
<dbReference type="InterPro" id="IPR007060">
    <property type="entry name" value="FtsL/DivIC"/>
</dbReference>
<keyword evidence="2" id="KW-1133">Transmembrane helix</keyword>
<keyword evidence="1" id="KW-0175">Coiled coil</keyword>
<reference evidence="3 4" key="1">
    <citation type="submission" date="2018-01" db="EMBL/GenBank/DDBJ databases">
        <title>Metagenomic assembled genomes from two thermal pools in the Uzon Caldera, Kamchatka, Russia.</title>
        <authorList>
            <person name="Wilkins L."/>
            <person name="Ettinger C."/>
        </authorList>
    </citation>
    <scope>NUCLEOTIDE SEQUENCE [LARGE SCALE GENOMIC DNA]</scope>
    <source>
        <strain evidence="3">ZAV-15</strain>
    </source>
</reference>
<dbReference type="EMBL" id="PNIE01000068">
    <property type="protein sequence ID" value="PMP62176.1"/>
    <property type="molecule type" value="Genomic_DNA"/>
</dbReference>
<evidence type="ECO:0008006" key="5">
    <source>
        <dbReference type="Google" id="ProtNLM"/>
    </source>
</evidence>
<protein>
    <recommendedName>
        <fullName evidence="5">Septum formation initiator</fullName>
    </recommendedName>
</protein>
<comment type="caution">
    <text evidence="3">The sequence shown here is derived from an EMBL/GenBank/DDBJ whole genome shotgun (WGS) entry which is preliminary data.</text>
</comment>
<proteinExistence type="predicted"/>
<name>A0A2N7PIX8_9BACT</name>
<sequence>MLKSREIIIKPYSKKKRKKKLRRFLLLFLSLLVIVTVSFYFFLNWLIKRESEELEKIRMKNQQLKSEIKKYESSDKAYEELLRVKLGYIRDGEKIIIYK</sequence>
<dbReference type="Proteomes" id="UP000235731">
    <property type="component" value="Unassembled WGS sequence"/>
</dbReference>